<accession>A0A084A9A2</accession>
<keyword evidence="1" id="KW-0812">Transmembrane</keyword>
<proteinExistence type="predicted"/>
<dbReference type="EMBL" id="AZSI01000105">
    <property type="protein sequence ID" value="KEY61881.1"/>
    <property type="molecule type" value="Genomic_DNA"/>
</dbReference>
<organism evidence="2 3">
    <name type="scientific">Lactococcus cremoris subsp. cremoris GE214</name>
    <dbReference type="NCBI Taxonomy" id="1415168"/>
    <lineage>
        <taxon>Bacteria</taxon>
        <taxon>Bacillati</taxon>
        <taxon>Bacillota</taxon>
        <taxon>Bacilli</taxon>
        <taxon>Lactobacillales</taxon>
        <taxon>Streptococcaceae</taxon>
        <taxon>Lactococcus</taxon>
        <taxon>Lactococcus cremoris subsp. cremoris</taxon>
    </lineage>
</organism>
<evidence type="ECO:0000313" key="3">
    <source>
        <dbReference type="Proteomes" id="UP000028401"/>
    </source>
</evidence>
<feature type="transmembrane region" description="Helical" evidence="1">
    <location>
        <begin position="191"/>
        <end position="209"/>
    </location>
</feature>
<evidence type="ECO:0000256" key="1">
    <source>
        <dbReference type="SAM" id="Phobius"/>
    </source>
</evidence>
<sequence>MIFLSTVLIICCIWYLLKFFAHFSRKIHDIVRKLSPYTLFLSKWLQSAPATFTYTAIFCAFTLVQGTTPQHLINILTNHASTSIARVSDRPISVFFDSAFWVADNGAGLIIYVAIFWTIIAWAERKYGSPRIIVITLSGHILASIATIFIELWAINSGHAPSSLAKATDVGVSYIMVAGCAAAILLMKKWFFTISIIALGLFILLPVLFEHSIWDMGHLFATLIGFISASLLLKLSPIRRVSSPHELLEKCRSELANL</sequence>
<feature type="transmembrane region" description="Helical" evidence="1">
    <location>
        <begin position="215"/>
        <end position="233"/>
    </location>
</feature>
<name>A0A084A9A2_LACLC</name>
<comment type="caution">
    <text evidence="2">The sequence shown here is derived from an EMBL/GenBank/DDBJ whole genome shotgun (WGS) entry which is preliminary data.</text>
</comment>
<dbReference type="Pfam" id="PF20401">
    <property type="entry name" value="Rhomboid_2"/>
    <property type="match status" value="1"/>
</dbReference>
<feature type="transmembrane region" description="Helical" evidence="1">
    <location>
        <begin position="132"/>
        <end position="155"/>
    </location>
</feature>
<keyword evidence="1" id="KW-0472">Membrane</keyword>
<dbReference type="AlphaFoldDB" id="A0A084A9A2"/>
<feature type="transmembrane region" description="Helical" evidence="1">
    <location>
        <begin position="167"/>
        <end position="186"/>
    </location>
</feature>
<feature type="transmembrane region" description="Helical" evidence="1">
    <location>
        <begin position="44"/>
        <end position="64"/>
    </location>
</feature>
<dbReference type="Proteomes" id="UP000028401">
    <property type="component" value="Unassembled WGS sequence"/>
</dbReference>
<feature type="transmembrane region" description="Helical" evidence="1">
    <location>
        <begin position="6"/>
        <end position="23"/>
    </location>
</feature>
<keyword evidence="1" id="KW-1133">Transmembrane helix</keyword>
<protein>
    <submittedName>
        <fullName evidence="2">Putative membrane protein</fullName>
    </submittedName>
</protein>
<dbReference type="InterPro" id="IPR046862">
    <property type="entry name" value="Rhomboid_2"/>
</dbReference>
<evidence type="ECO:0000313" key="2">
    <source>
        <dbReference type="EMBL" id="KEY61881.1"/>
    </source>
</evidence>
<gene>
    <name evidence="2" type="ORF">U725_01996</name>
</gene>
<feature type="transmembrane region" description="Helical" evidence="1">
    <location>
        <begin position="99"/>
        <end position="120"/>
    </location>
</feature>
<dbReference type="PATRIC" id="fig|1415168.3.peg.2070"/>
<dbReference type="RefSeq" id="WP_011835298.1">
    <property type="nucleotide sequence ID" value="NZ_AZSI01000105.1"/>
</dbReference>
<reference evidence="2 3" key="1">
    <citation type="submission" date="2014-06" db="EMBL/GenBank/DDBJ databases">
        <title>Draft genome sequence of the putrescine producing strain Lactococcus lactis subsp cremoris GE214.</title>
        <authorList>
            <person name="Ladero V."/>
            <person name="Linares D.M."/>
            <person name="del Rio B."/>
            <person name="Mayo B."/>
            <person name="Martin M.C."/>
            <person name="Fernandez M."/>
            <person name="Alvarez M.A."/>
        </authorList>
    </citation>
    <scope>NUCLEOTIDE SEQUENCE [LARGE SCALE GENOMIC DNA]</scope>
    <source>
        <strain evidence="2 3">GE214</strain>
    </source>
</reference>